<dbReference type="AlphaFoldDB" id="A0A1F7YZZ5"/>
<dbReference type="Proteomes" id="UP000177169">
    <property type="component" value="Unassembled WGS sequence"/>
</dbReference>
<dbReference type="Pfam" id="PF04020">
    <property type="entry name" value="Phage_holin_4_2"/>
    <property type="match status" value="1"/>
</dbReference>
<accession>A0A1F7YZZ5</accession>
<dbReference type="STRING" id="1802505.A3D01_02900"/>
<organism evidence="2 3">
    <name type="scientific">Candidatus Woesebacteria bacterium RIFCSPHIGHO2_02_FULL_39_13</name>
    <dbReference type="NCBI Taxonomy" id="1802505"/>
    <lineage>
        <taxon>Bacteria</taxon>
        <taxon>Candidatus Woeseibacteriota</taxon>
    </lineage>
</organism>
<reference evidence="2 3" key="1">
    <citation type="journal article" date="2016" name="Nat. Commun.">
        <title>Thousands of microbial genomes shed light on interconnected biogeochemical processes in an aquifer system.</title>
        <authorList>
            <person name="Anantharaman K."/>
            <person name="Brown C.T."/>
            <person name="Hug L.A."/>
            <person name="Sharon I."/>
            <person name="Castelle C.J."/>
            <person name="Probst A.J."/>
            <person name="Thomas B.C."/>
            <person name="Singh A."/>
            <person name="Wilkins M.J."/>
            <person name="Karaoz U."/>
            <person name="Brodie E.L."/>
            <person name="Williams K.H."/>
            <person name="Hubbard S.S."/>
            <person name="Banfield J.F."/>
        </authorList>
    </citation>
    <scope>NUCLEOTIDE SEQUENCE [LARGE SCALE GENOMIC DNA]</scope>
</reference>
<evidence type="ECO:0000256" key="1">
    <source>
        <dbReference type="SAM" id="Phobius"/>
    </source>
</evidence>
<dbReference type="InterPro" id="IPR007165">
    <property type="entry name" value="Phage_holin_4_2"/>
</dbReference>
<keyword evidence="1" id="KW-0812">Transmembrane</keyword>
<comment type="caution">
    <text evidence="2">The sequence shown here is derived from an EMBL/GenBank/DDBJ whole genome shotgun (WGS) entry which is preliminary data.</text>
</comment>
<keyword evidence="1" id="KW-1133">Transmembrane helix</keyword>
<proteinExistence type="predicted"/>
<protein>
    <submittedName>
        <fullName evidence="2">Uncharacterized protein</fullName>
    </submittedName>
</protein>
<sequence length="131" mass="14987">MKRYQKFLAYWVVNSAILYLASLLLPMSVTIGNNIFAAYQSIVFSGFVMSMVLWYIEPVSKDLEIPMKDNTSMMLVYLAVNFATVWFIARFSFITGVGIANFWIVLMIAVAANLVQYVAWQYLDKQSLAKK</sequence>
<dbReference type="EMBL" id="MGGR01000036">
    <property type="protein sequence ID" value="OGM32045.1"/>
    <property type="molecule type" value="Genomic_DNA"/>
</dbReference>
<feature type="transmembrane region" description="Helical" evidence="1">
    <location>
        <begin position="35"/>
        <end position="55"/>
    </location>
</feature>
<feature type="transmembrane region" description="Helical" evidence="1">
    <location>
        <begin position="100"/>
        <end position="123"/>
    </location>
</feature>
<keyword evidence="1" id="KW-0472">Membrane</keyword>
<feature type="transmembrane region" description="Helical" evidence="1">
    <location>
        <begin position="75"/>
        <end position="94"/>
    </location>
</feature>
<gene>
    <name evidence="2" type="ORF">A3D01_02900</name>
</gene>
<evidence type="ECO:0000313" key="3">
    <source>
        <dbReference type="Proteomes" id="UP000177169"/>
    </source>
</evidence>
<evidence type="ECO:0000313" key="2">
    <source>
        <dbReference type="EMBL" id="OGM32045.1"/>
    </source>
</evidence>
<name>A0A1F7YZZ5_9BACT</name>
<feature type="transmembrane region" description="Helical" evidence="1">
    <location>
        <begin position="7"/>
        <end position="29"/>
    </location>
</feature>